<comment type="caution">
    <text evidence="2">The sequence shown here is derived from an EMBL/GenBank/DDBJ whole genome shotgun (WGS) entry which is preliminary data.</text>
</comment>
<organism evidence="2 3">
    <name type="scientific">Parahaliea maris</name>
    <dbReference type="NCBI Taxonomy" id="2716870"/>
    <lineage>
        <taxon>Bacteria</taxon>
        <taxon>Pseudomonadati</taxon>
        <taxon>Pseudomonadota</taxon>
        <taxon>Gammaproteobacteria</taxon>
        <taxon>Cellvibrionales</taxon>
        <taxon>Halieaceae</taxon>
        <taxon>Parahaliea</taxon>
    </lineage>
</organism>
<sequence length="579" mass="65037">MLKQLLAATRPPLAALLLTLPLAGQATTPQKPEWPVFVDHYIESFLVAHPAFAVVQGRHEFDGQLPDWSKEGIAREIARLKAQRQSALAYRDEDLTAEQQYQRDYLVSAIDGQLFWLDDAEWPFRSPDFYFSWLTDSIGPSPYISLTYAPPEERIQSFTRYANNLPTAIAQIRDNLRMPMPRTVLRYGIDSFGGLAAFFRDDVAEAFASVKDEKLLADFNTARENAASAIQGLADYLESNRATATEDYAMGPELFRKMIYATERVDISLKDLEAIGRADMARNQAALKQACAEFAPGKPIAECFAKMANRKPEGGPVAAARRQLEETKAFVIAKDLVTIPGKEEALVQESPPYARSNAAFINIAGPYEKDQPSIYNISPPNPAWPKDVQEAYIPGESDLLFTSVHEVWPGHFLNFVHANRAEFTFGRVFVTYAFGEGWAHYTEEMMLEAGLRDRSPETRIGQLANALLRNARFLSAIGLHTQGMSIEESEKLFMEQAYQDKGTAEQQAARGTYDPAYLNYTLGKLMIRQLRDDWVKERGGRDAWRQFHDEFLSYGGPPIPLVRGQMLGGDAEAVFYRGE</sequence>
<evidence type="ECO:0000313" key="2">
    <source>
        <dbReference type="EMBL" id="TXS95521.1"/>
    </source>
</evidence>
<reference evidence="2 3" key="1">
    <citation type="submission" date="2019-08" db="EMBL/GenBank/DDBJ databases">
        <title>Parahaliea maris sp. nov., isolated from the surface seawater.</title>
        <authorList>
            <person name="Liu Y."/>
        </authorList>
    </citation>
    <scope>NUCLEOTIDE SEQUENCE [LARGE SCALE GENOMIC DNA]</scope>
    <source>
        <strain evidence="2 3">HSLHS9</strain>
    </source>
</reference>
<dbReference type="Proteomes" id="UP000321039">
    <property type="component" value="Unassembled WGS sequence"/>
</dbReference>
<dbReference type="RefSeq" id="WP_148067432.1">
    <property type="nucleotide sequence ID" value="NZ_VRZA01000002.1"/>
</dbReference>
<dbReference type="PANTHER" id="PTHR33361:SF15">
    <property type="entry name" value="DUF885 FAMILY LIPOPROTEIN"/>
    <property type="match status" value="1"/>
</dbReference>
<feature type="signal peptide" evidence="1">
    <location>
        <begin position="1"/>
        <end position="26"/>
    </location>
</feature>
<dbReference type="Pfam" id="PF05960">
    <property type="entry name" value="DUF885"/>
    <property type="match status" value="1"/>
</dbReference>
<accession>A0A5C9A8H1</accession>
<gene>
    <name evidence="2" type="ORF">FV139_06450</name>
</gene>
<evidence type="ECO:0000256" key="1">
    <source>
        <dbReference type="SAM" id="SignalP"/>
    </source>
</evidence>
<keyword evidence="3" id="KW-1185">Reference proteome</keyword>
<evidence type="ECO:0000313" key="3">
    <source>
        <dbReference type="Proteomes" id="UP000321039"/>
    </source>
</evidence>
<feature type="chain" id="PRO_5022912895" evidence="1">
    <location>
        <begin position="27"/>
        <end position="579"/>
    </location>
</feature>
<proteinExistence type="predicted"/>
<keyword evidence="1" id="KW-0732">Signal</keyword>
<dbReference type="PANTHER" id="PTHR33361">
    <property type="entry name" value="GLR0591 PROTEIN"/>
    <property type="match status" value="1"/>
</dbReference>
<name>A0A5C9A8H1_9GAMM</name>
<protein>
    <submittedName>
        <fullName evidence="2">DUF885 domain-containing protein</fullName>
    </submittedName>
</protein>
<dbReference type="InterPro" id="IPR010281">
    <property type="entry name" value="DUF885"/>
</dbReference>
<dbReference type="AlphaFoldDB" id="A0A5C9A8H1"/>
<dbReference type="EMBL" id="VRZA01000002">
    <property type="protein sequence ID" value="TXS95521.1"/>
    <property type="molecule type" value="Genomic_DNA"/>
</dbReference>